<sequence>MQPVSFALDALVGRGLFSKLEAAREIPLKMAAMGSAKSASGLGQRGRTRPATVPCIRTPARVLTIEEVRCPVCLDILLEPVTMPCRHSVCLHCFERTVEFSLCCPRCRLRVSSWARKQSREKSLVNTELWDMVRKSYPDNCKRRLEQRAGEAVGEEIFRSLAQICKTGDLRQDHDKQKLKVGTNEDKEDKRRKAALHRKEESNAPKPFQDPLCGVLSDSENEEPIGRRTRHVSAFVRKTRTSPAFSRSLPTSLVKRSRSCTDTDEHRGKMRGLPHIPVPDKVSIVHSFNAGILLSSENSRSLSAPVLLPERRHHWRNALASSTPFPAPPSKPERSISPESNDSISEELNHFKPIVCSPCTPPKRLPDGRVMEPTIVKSTPRNLSRSLQKNTSYEASPSILQKWRQVEVDRQNHIKVTSKGTVTSPIAKELIAKERPRKDRADGKPCSCDPLKDRALESLCTCGKQPESVGAAREKSVVSNKRKLIFDECAGEAGLSGTESLSIGSYSATLSRLKPSGAEHGRVNQPEGCTSGQLPDIQGLSGPDTPGDVEEKKSVLDGHAGSGRCSPKGLDTPDLQKESNVRNCAQNRPTSRRGKKRSQKTKHLEGDEGQVKRTRTEEPVDESEACGREVDLYVQRLHQEREDRELALRLQRQFDKERQKMDRQKTSPDKYPLRSWASADSQLENKPRRSGRISKKKEHFNYNC</sequence>
<feature type="compositionally biased region" description="Basic residues" evidence="12">
    <location>
        <begin position="590"/>
        <end position="601"/>
    </location>
</feature>
<dbReference type="CDD" id="cd21932">
    <property type="entry name" value="MIU2_RNF168-like"/>
    <property type="match status" value="1"/>
</dbReference>
<keyword evidence="15" id="KW-1185">Reference proteome</keyword>
<evidence type="ECO:0000256" key="9">
    <source>
        <dbReference type="ARBA" id="ARBA00022833"/>
    </source>
</evidence>
<dbReference type="GO" id="GO:0031491">
    <property type="term" value="F:nucleosome binding"/>
    <property type="evidence" value="ECO:0007669"/>
    <property type="project" value="TreeGrafter"/>
</dbReference>
<evidence type="ECO:0000256" key="8">
    <source>
        <dbReference type="ARBA" id="ARBA00022786"/>
    </source>
</evidence>
<keyword evidence="6" id="KW-0227">DNA damage</keyword>
<keyword evidence="7 11" id="KW-0863">Zinc-finger</keyword>
<protein>
    <recommendedName>
        <fullName evidence="3">RING-type E3 ubiquitin transferase</fullName>
        <ecNumber evidence="3">2.3.2.27</ecNumber>
    </recommendedName>
</protein>
<dbReference type="GO" id="GO:0008270">
    <property type="term" value="F:zinc ion binding"/>
    <property type="evidence" value="ECO:0007669"/>
    <property type="project" value="UniProtKB-KW"/>
</dbReference>
<evidence type="ECO:0000256" key="7">
    <source>
        <dbReference type="ARBA" id="ARBA00022771"/>
    </source>
</evidence>
<evidence type="ECO:0000256" key="12">
    <source>
        <dbReference type="SAM" id="MobiDB-lite"/>
    </source>
</evidence>
<dbReference type="CDD" id="cd16550">
    <property type="entry name" value="RING-HC_RNF168"/>
    <property type="match status" value="1"/>
</dbReference>
<keyword evidence="4" id="KW-0808">Transferase</keyword>
<keyword evidence="10" id="KW-0539">Nucleus</keyword>
<reference evidence="14" key="1">
    <citation type="submission" date="2020-10" db="EMBL/GenBank/DDBJ databases">
        <title>Chromosome-scale genome assembly of the Allis shad, Alosa alosa.</title>
        <authorList>
            <person name="Margot Z."/>
            <person name="Christophe K."/>
            <person name="Cabau C."/>
            <person name="Louis A."/>
            <person name="Berthelot C."/>
            <person name="Parey E."/>
            <person name="Roest Crollius H."/>
            <person name="Montfort J."/>
            <person name="Robinson-Rechavi M."/>
            <person name="Bucao C."/>
            <person name="Bouchez O."/>
            <person name="Gislard M."/>
            <person name="Lluch J."/>
            <person name="Milhes M."/>
            <person name="Lampietro C."/>
            <person name="Lopez Roques C."/>
            <person name="Donnadieu C."/>
            <person name="Braasch I."/>
            <person name="Desvignes T."/>
            <person name="Postlethwait J."/>
            <person name="Bobe J."/>
            <person name="Guiguen Y."/>
        </authorList>
    </citation>
    <scope>NUCLEOTIDE SEQUENCE</scope>
    <source>
        <strain evidence="14">M-15738</strain>
        <tissue evidence="14">Blood</tissue>
    </source>
</reference>
<dbReference type="InterPro" id="IPR013083">
    <property type="entry name" value="Znf_RING/FYVE/PHD"/>
</dbReference>
<gene>
    <name evidence="14" type="ORF">AALO_G00205780</name>
</gene>
<evidence type="ECO:0000256" key="5">
    <source>
        <dbReference type="ARBA" id="ARBA00022723"/>
    </source>
</evidence>
<comment type="catalytic activity">
    <reaction evidence="1">
        <text>S-ubiquitinyl-[E2 ubiquitin-conjugating enzyme]-L-cysteine + [acceptor protein]-L-lysine = [E2 ubiquitin-conjugating enzyme]-L-cysteine + N(6)-ubiquitinyl-[acceptor protein]-L-lysine.</text>
        <dbReference type="EC" id="2.3.2.27"/>
    </reaction>
</comment>
<dbReference type="Proteomes" id="UP000823561">
    <property type="component" value="Chromosome 15"/>
</dbReference>
<evidence type="ECO:0000256" key="11">
    <source>
        <dbReference type="PROSITE-ProRule" id="PRU00175"/>
    </source>
</evidence>
<keyword evidence="8" id="KW-0833">Ubl conjugation pathway</keyword>
<feature type="region of interest" description="Disordered" evidence="12">
    <location>
        <begin position="246"/>
        <end position="274"/>
    </location>
</feature>
<feature type="region of interest" description="Disordered" evidence="12">
    <location>
        <begin position="653"/>
        <end position="704"/>
    </location>
</feature>
<dbReference type="PANTHER" id="PTHR23328">
    <property type="entry name" value="RING-TYPE DOMAIN-CONTAINING PROTEIN"/>
    <property type="match status" value="1"/>
</dbReference>
<dbReference type="InterPro" id="IPR001841">
    <property type="entry name" value="Znf_RING"/>
</dbReference>
<evidence type="ECO:0000256" key="10">
    <source>
        <dbReference type="ARBA" id="ARBA00023242"/>
    </source>
</evidence>
<dbReference type="GO" id="GO:0061630">
    <property type="term" value="F:ubiquitin protein ligase activity"/>
    <property type="evidence" value="ECO:0007669"/>
    <property type="project" value="UniProtKB-EC"/>
</dbReference>
<keyword evidence="9" id="KW-0862">Zinc</keyword>
<dbReference type="EC" id="2.3.2.27" evidence="3"/>
<comment type="subcellular location">
    <subcellularLocation>
        <location evidence="2">Nucleus</location>
    </subcellularLocation>
</comment>
<accession>A0AAV6G474</accession>
<feature type="compositionally biased region" description="Basic residues" evidence="12">
    <location>
        <begin position="688"/>
        <end position="698"/>
    </location>
</feature>
<dbReference type="SUPFAM" id="SSF57850">
    <property type="entry name" value="RING/U-box"/>
    <property type="match status" value="1"/>
</dbReference>
<feature type="domain" description="RING-type" evidence="13">
    <location>
        <begin position="70"/>
        <end position="108"/>
    </location>
</feature>
<dbReference type="SMART" id="SM00184">
    <property type="entry name" value="RING"/>
    <property type="match status" value="1"/>
</dbReference>
<evidence type="ECO:0000256" key="6">
    <source>
        <dbReference type="ARBA" id="ARBA00022763"/>
    </source>
</evidence>
<feature type="compositionally biased region" description="Basic and acidic residues" evidence="12">
    <location>
        <begin position="653"/>
        <end position="672"/>
    </location>
</feature>
<evidence type="ECO:0000256" key="3">
    <source>
        <dbReference type="ARBA" id="ARBA00012483"/>
    </source>
</evidence>
<feature type="region of interest" description="Disordered" evidence="12">
    <location>
        <begin position="175"/>
        <end position="226"/>
    </location>
</feature>
<name>A0AAV6G474_9TELE</name>
<proteinExistence type="predicted"/>
<dbReference type="GO" id="GO:0035861">
    <property type="term" value="C:site of double-strand break"/>
    <property type="evidence" value="ECO:0007669"/>
    <property type="project" value="TreeGrafter"/>
</dbReference>
<keyword evidence="5" id="KW-0479">Metal-binding</keyword>
<evidence type="ECO:0000256" key="4">
    <source>
        <dbReference type="ARBA" id="ARBA00022679"/>
    </source>
</evidence>
<evidence type="ECO:0000256" key="1">
    <source>
        <dbReference type="ARBA" id="ARBA00000900"/>
    </source>
</evidence>
<dbReference type="PROSITE" id="PS50089">
    <property type="entry name" value="ZF_RING_2"/>
    <property type="match status" value="1"/>
</dbReference>
<dbReference type="GO" id="GO:0006302">
    <property type="term" value="P:double-strand break repair"/>
    <property type="evidence" value="ECO:0007669"/>
    <property type="project" value="TreeGrafter"/>
</dbReference>
<dbReference type="EMBL" id="JADWDJ010000015">
    <property type="protein sequence ID" value="KAG5269760.1"/>
    <property type="molecule type" value="Genomic_DNA"/>
</dbReference>
<dbReference type="InterPro" id="IPR051657">
    <property type="entry name" value="RNF168/RNF169_E3_ubiq-ligase"/>
</dbReference>
<feature type="compositionally biased region" description="Basic and acidic residues" evidence="12">
    <location>
        <begin position="175"/>
        <end position="203"/>
    </location>
</feature>
<evidence type="ECO:0000313" key="15">
    <source>
        <dbReference type="Proteomes" id="UP000823561"/>
    </source>
</evidence>
<evidence type="ECO:0000259" key="13">
    <source>
        <dbReference type="PROSITE" id="PS50089"/>
    </source>
</evidence>
<dbReference type="PANTHER" id="PTHR23328:SF2">
    <property type="entry name" value="E3 UBIQUITIN-PROTEIN LIGASE RNF169"/>
    <property type="match status" value="1"/>
</dbReference>
<evidence type="ECO:0000313" key="14">
    <source>
        <dbReference type="EMBL" id="KAG5269760.1"/>
    </source>
</evidence>
<organism evidence="14 15">
    <name type="scientific">Alosa alosa</name>
    <name type="common">allis shad</name>
    <dbReference type="NCBI Taxonomy" id="278164"/>
    <lineage>
        <taxon>Eukaryota</taxon>
        <taxon>Metazoa</taxon>
        <taxon>Chordata</taxon>
        <taxon>Craniata</taxon>
        <taxon>Vertebrata</taxon>
        <taxon>Euteleostomi</taxon>
        <taxon>Actinopterygii</taxon>
        <taxon>Neopterygii</taxon>
        <taxon>Teleostei</taxon>
        <taxon>Clupei</taxon>
        <taxon>Clupeiformes</taxon>
        <taxon>Clupeoidei</taxon>
        <taxon>Clupeidae</taxon>
        <taxon>Alosa</taxon>
    </lineage>
</organism>
<feature type="compositionally biased region" description="Basic and acidic residues" evidence="12">
    <location>
        <begin position="602"/>
        <end position="618"/>
    </location>
</feature>
<feature type="region of interest" description="Disordered" evidence="12">
    <location>
        <begin position="516"/>
        <end position="625"/>
    </location>
</feature>
<feature type="region of interest" description="Disordered" evidence="12">
    <location>
        <begin position="320"/>
        <end position="343"/>
    </location>
</feature>
<evidence type="ECO:0000256" key="2">
    <source>
        <dbReference type="ARBA" id="ARBA00004123"/>
    </source>
</evidence>
<dbReference type="AlphaFoldDB" id="A0AAV6G474"/>
<dbReference type="GO" id="GO:0005634">
    <property type="term" value="C:nucleus"/>
    <property type="evidence" value="ECO:0007669"/>
    <property type="project" value="UniProtKB-SubCell"/>
</dbReference>
<comment type="caution">
    <text evidence="14">The sequence shown here is derived from an EMBL/GenBank/DDBJ whole genome shotgun (WGS) entry which is preliminary data.</text>
</comment>
<dbReference type="Gene3D" id="3.30.40.10">
    <property type="entry name" value="Zinc/RING finger domain, C3HC4 (zinc finger)"/>
    <property type="match status" value="1"/>
</dbReference>